<proteinExistence type="predicted"/>
<evidence type="ECO:0000313" key="2">
    <source>
        <dbReference type="EMBL" id="JAI04171.1"/>
    </source>
</evidence>
<protein>
    <submittedName>
        <fullName evidence="2">Uncharacterized protein</fullName>
    </submittedName>
</protein>
<name>A0A0E9XQN4_ANGAN</name>
<accession>A0A0E9XQN4</accession>
<reference evidence="2" key="1">
    <citation type="submission" date="2014-11" db="EMBL/GenBank/DDBJ databases">
        <authorList>
            <person name="Amaro Gonzalez C."/>
        </authorList>
    </citation>
    <scope>NUCLEOTIDE SEQUENCE</scope>
</reference>
<organism evidence="2">
    <name type="scientific">Anguilla anguilla</name>
    <name type="common">European freshwater eel</name>
    <name type="synonym">Muraena anguilla</name>
    <dbReference type="NCBI Taxonomy" id="7936"/>
    <lineage>
        <taxon>Eukaryota</taxon>
        <taxon>Metazoa</taxon>
        <taxon>Chordata</taxon>
        <taxon>Craniata</taxon>
        <taxon>Vertebrata</taxon>
        <taxon>Euteleostomi</taxon>
        <taxon>Actinopterygii</taxon>
        <taxon>Neopterygii</taxon>
        <taxon>Teleostei</taxon>
        <taxon>Anguilliformes</taxon>
        <taxon>Anguillidae</taxon>
        <taxon>Anguilla</taxon>
    </lineage>
</organism>
<sequence>MHSLLDHKPHFQTTVKSMYT</sequence>
<reference evidence="2" key="2">
    <citation type="journal article" date="2015" name="Fish Shellfish Immunol.">
        <title>Early steps in the European eel (Anguilla anguilla)-Vibrio vulnificus interaction in the gills: Role of the RtxA13 toxin.</title>
        <authorList>
            <person name="Callol A."/>
            <person name="Pajuelo D."/>
            <person name="Ebbesson L."/>
            <person name="Teles M."/>
            <person name="MacKenzie S."/>
            <person name="Amaro C."/>
        </authorList>
    </citation>
    <scope>NUCLEOTIDE SEQUENCE</scope>
</reference>
<feature type="region of interest" description="Disordered" evidence="1">
    <location>
        <begin position="1"/>
        <end position="20"/>
    </location>
</feature>
<evidence type="ECO:0000256" key="1">
    <source>
        <dbReference type="SAM" id="MobiDB-lite"/>
    </source>
</evidence>
<feature type="compositionally biased region" description="Polar residues" evidence="1">
    <location>
        <begin position="11"/>
        <end position="20"/>
    </location>
</feature>
<dbReference type="AlphaFoldDB" id="A0A0E9XQN4"/>
<dbReference type="EMBL" id="GBXM01004407">
    <property type="protein sequence ID" value="JAI04171.1"/>
    <property type="molecule type" value="Transcribed_RNA"/>
</dbReference>